<comment type="caution">
    <text evidence="1">The sequence shown here is derived from an EMBL/GenBank/DDBJ whole genome shotgun (WGS) entry which is preliminary data.</text>
</comment>
<accession>D4BII6</accession>
<gene>
    <name evidence="1" type="ORF">CIT292_10352</name>
</gene>
<evidence type="ECO:0000313" key="2">
    <source>
        <dbReference type="Proteomes" id="UP000003880"/>
    </source>
</evidence>
<dbReference type="HOGENOM" id="CLU_3287100_0_0_6"/>
<dbReference type="Proteomes" id="UP000003880">
    <property type="component" value="Unassembled WGS sequence"/>
</dbReference>
<evidence type="ECO:0000313" key="1">
    <source>
        <dbReference type="EMBL" id="EFE06229.1"/>
    </source>
</evidence>
<protein>
    <submittedName>
        <fullName evidence="1">Uncharacterized protein</fullName>
    </submittedName>
</protein>
<reference evidence="1 2" key="1">
    <citation type="submission" date="2010-02" db="EMBL/GenBank/DDBJ databases">
        <authorList>
            <person name="Weinstock G."/>
            <person name="Sodergren E."/>
            <person name="Clifton S."/>
            <person name="Fulton L."/>
            <person name="Fulton B."/>
            <person name="Courtney L."/>
            <person name="Fronick C."/>
            <person name="Harrison M."/>
            <person name="Strong C."/>
            <person name="Farmer C."/>
            <person name="Delahaunty K."/>
            <person name="Markovic C."/>
            <person name="Hall O."/>
            <person name="Minx P."/>
            <person name="Tomlinson C."/>
            <person name="Mitreva M."/>
            <person name="Nelson J."/>
            <person name="Hou S."/>
            <person name="Wollam A."/>
            <person name="Pepin K.H."/>
            <person name="Johnson M."/>
            <person name="Bhonagiri V."/>
            <person name="Zhang X."/>
            <person name="Suruliraj S."/>
            <person name="Warren W."/>
            <person name="Chinwalla A."/>
            <person name="Mardis E.R."/>
            <person name="Wilson R.K."/>
        </authorList>
    </citation>
    <scope>NUCLEOTIDE SEQUENCE [LARGE SCALE GENOMIC DNA]</scope>
    <source>
        <strain evidence="1 2">ATCC 29220</strain>
    </source>
</reference>
<organism evidence="1 2">
    <name type="scientific">Citrobacter youngae ATCC 29220</name>
    <dbReference type="NCBI Taxonomy" id="500640"/>
    <lineage>
        <taxon>Bacteria</taxon>
        <taxon>Pseudomonadati</taxon>
        <taxon>Pseudomonadota</taxon>
        <taxon>Gammaproteobacteria</taxon>
        <taxon>Enterobacterales</taxon>
        <taxon>Enterobacteriaceae</taxon>
        <taxon>Citrobacter</taxon>
        <taxon>Citrobacter freundii complex</taxon>
    </lineage>
</organism>
<name>D4BII6_9ENTR</name>
<proteinExistence type="predicted"/>
<sequence length="40" mass="4737">MVEISLHNKLHNQVIRQVNCDIAILEFPDLLLNYVISHRH</sequence>
<dbReference type="EMBL" id="ABWL02000023">
    <property type="protein sequence ID" value="EFE06229.1"/>
    <property type="molecule type" value="Genomic_DNA"/>
</dbReference>
<dbReference type="AlphaFoldDB" id="D4BII6"/>